<dbReference type="InterPro" id="IPR014813">
    <property type="entry name" value="Gnl3_N_dom"/>
</dbReference>
<feature type="domain" description="CP-type G" evidence="8">
    <location>
        <begin position="213"/>
        <end position="391"/>
    </location>
</feature>
<dbReference type="InterPro" id="IPR023179">
    <property type="entry name" value="GTP-bd_ortho_bundle_sf"/>
</dbReference>
<proteinExistence type="predicted"/>
<keyword evidence="2" id="KW-0547">Nucleotide-binding</keyword>
<dbReference type="PANTHER" id="PTHR11089:SF30">
    <property type="entry name" value="GUANINE NUCLEOTIDE-BINDING PROTEIN-LIKE 3 HOMOLOG"/>
    <property type="match status" value="1"/>
</dbReference>
<keyword evidence="3" id="KW-0175">Coiled coil</keyword>
<reference evidence="11" key="1">
    <citation type="submission" date="2017-02" db="UniProtKB">
        <authorList>
            <consortium name="WormBaseParasite"/>
        </authorList>
    </citation>
    <scope>IDENTIFICATION</scope>
</reference>
<name>A0A0M3JZN1_ANISI</name>
<evidence type="ECO:0000256" key="6">
    <source>
        <dbReference type="ARBA" id="ARBA00069022"/>
    </source>
</evidence>
<evidence type="ECO:0000256" key="5">
    <source>
        <dbReference type="ARBA" id="ARBA00023242"/>
    </source>
</evidence>
<gene>
    <name evidence="9" type="ORF">ASIM_LOCUS13404</name>
</gene>
<evidence type="ECO:0000256" key="1">
    <source>
        <dbReference type="ARBA" id="ARBA00004123"/>
    </source>
</evidence>
<feature type="compositionally biased region" description="Polar residues" evidence="7">
    <location>
        <begin position="177"/>
        <end position="193"/>
    </location>
</feature>
<dbReference type="FunFam" id="3.40.50.300:FF:000493">
    <property type="entry name" value="Guanine nucleotide-binding protein-like 3-like protein"/>
    <property type="match status" value="1"/>
</dbReference>
<dbReference type="Pfam" id="PF08701">
    <property type="entry name" value="GN3L_Grn1"/>
    <property type="match status" value="2"/>
</dbReference>
<dbReference type="Pfam" id="PF01926">
    <property type="entry name" value="MMR_HSR1"/>
    <property type="match status" value="1"/>
</dbReference>
<dbReference type="Proteomes" id="UP000267096">
    <property type="component" value="Unassembled WGS sequence"/>
</dbReference>
<dbReference type="EMBL" id="UYRR01031383">
    <property type="protein sequence ID" value="VDK49621.1"/>
    <property type="molecule type" value="Genomic_DNA"/>
</dbReference>
<dbReference type="PANTHER" id="PTHR11089">
    <property type="entry name" value="GTP-BINDING PROTEIN-RELATED"/>
    <property type="match status" value="1"/>
</dbReference>
<dbReference type="CDD" id="cd04178">
    <property type="entry name" value="Nucleostemin_like"/>
    <property type="match status" value="1"/>
</dbReference>
<dbReference type="InterPro" id="IPR006073">
    <property type="entry name" value="GTP-bd"/>
</dbReference>
<keyword evidence="5" id="KW-0539">Nucleus</keyword>
<sequence>MQEGGGGWGTVTKAPKDYFLEMAKYCLSKLIAYLKSTLVYSKLLHVPICVSIDLLHLINHSEKPSKRLASAKRYKIEKKVREHNRKLKKLAKKSGRLYERAIESANYVNLKRIIAGQKRKGHEKIINVPNKCPFKEELLFEAEKAREDAELRKCQQKKTIKMEVGMKRKLSDNQSLINSANSLPSGATQTGSASEDKSEKAFVLNDKTIRAYAKEVRKTIESADIVVEVLDARDPLGGRCADMEQLVMSSGKRLVLLLNKIDLVPKENVKNWLTYLRNQLPTIAFRASTQQQSQRLGRQMGMAHSESGSKCIGADILMKLFGNYCRNKDIKTSITVGIIGYPNVGKSSVINSLKRRRACNVGALPGITKQVQQIELDQHIRLLDSPGVVLSKQNDLDAVELALKNAIRIESITDPIPPVQAILKRCSRETLMMQYMIAEFDSCEQFLALMARKLGRLKKGARPDLSAAAKHVLNDWNSGKLRYYTEPPVQVESDESNRTFCSSELLNEFSKEFDLDALDNEQKIIVEGLPSSSAMDMGCLYKKEMDETEEAHMETDDTDATTEQRSDCCINVKLKANLLQKSKVEESPIENVLPESLSITGNVQLNRCIKKALKQHKKKSKKIARKADALADSMNMAEIKDDVSGKKQADYSFEDIQM</sequence>
<evidence type="ECO:0000313" key="9">
    <source>
        <dbReference type="EMBL" id="VDK49621.1"/>
    </source>
</evidence>
<dbReference type="AlphaFoldDB" id="A0A0M3JZN1"/>
<evidence type="ECO:0000256" key="3">
    <source>
        <dbReference type="ARBA" id="ARBA00023054"/>
    </source>
</evidence>
<feature type="region of interest" description="Disordered" evidence="7">
    <location>
        <begin position="177"/>
        <end position="197"/>
    </location>
</feature>
<evidence type="ECO:0000256" key="7">
    <source>
        <dbReference type="SAM" id="MobiDB-lite"/>
    </source>
</evidence>
<dbReference type="GO" id="GO:0005730">
    <property type="term" value="C:nucleolus"/>
    <property type="evidence" value="ECO:0007669"/>
    <property type="project" value="TreeGrafter"/>
</dbReference>
<dbReference type="InterPro" id="IPR027417">
    <property type="entry name" value="P-loop_NTPase"/>
</dbReference>
<keyword evidence="10" id="KW-1185">Reference proteome</keyword>
<dbReference type="Gene3D" id="1.10.1580.10">
    <property type="match status" value="1"/>
</dbReference>
<dbReference type="InterPro" id="IPR030378">
    <property type="entry name" value="G_CP_dom"/>
</dbReference>
<keyword evidence="4" id="KW-0342">GTP-binding</keyword>
<accession>A0A0M3JZN1</accession>
<dbReference type="Gene3D" id="3.40.50.300">
    <property type="entry name" value="P-loop containing nucleotide triphosphate hydrolases"/>
    <property type="match status" value="1"/>
</dbReference>
<evidence type="ECO:0000313" key="11">
    <source>
        <dbReference type="WBParaSite" id="ASIM_0001397601-mRNA-1"/>
    </source>
</evidence>
<evidence type="ECO:0000313" key="10">
    <source>
        <dbReference type="Proteomes" id="UP000267096"/>
    </source>
</evidence>
<dbReference type="PRINTS" id="PR00326">
    <property type="entry name" value="GTP1OBG"/>
</dbReference>
<dbReference type="SUPFAM" id="SSF52540">
    <property type="entry name" value="P-loop containing nucleoside triphosphate hydrolases"/>
    <property type="match status" value="1"/>
</dbReference>
<comment type="subcellular location">
    <subcellularLocation>
        <location evidence="1">Nucleus</location>
    </subcellularLocation>
</comment>
<dbReference type="OrthoDB" id="444945at2759"/>
<dbReference type="GO" id="GO:0005525">
    <property type="term" value="F:GTP binding"/>
    <property type="evidence" value="ECO:0007669"/>
    <property type="project" value="UniProtKB-KW"/>
</dbReference>
<dbReference type="PROSITE" id="PS51721">
    <property type="entry name" value="G_CP"/>
    <property type="match status" value="1"/>
</dbReference>
<dbReference type="FunFam" id="1.10.1580.10:FF:000002">
    <property type="entry name" value="Guanine nucleotide-binding protein-like 3 (nucleolar)-like"/>
    <property type="match status" value="1"/>
</dbReference>
<evidence type="ECO:0000256" key="4">
    <source>
        <dbReference type="ARBA" id="ARBA00023134"/>
    </source>
</evidence>
<dbReference type="WBParaSite" id="ASIM_0001397601-mRNA-1">
    <property type="protein sequence ID" value="ASIM_0001397601-mRNA-1"/>
    <property type="gene ID" value="ASIM_0001397601"/>
</dbReference>
<evidence type="ECO:0000256" key="2">
    <source>
        <dbReference type="ARBA" id="ARBA00022741"/>
    </source>
</evidence>
<organism evidence="11">
    <name type="scientific">Anisakis simplex</name>
    <name type="common">Herring worm</name>
    <dbReference type="NCBI Taxonomy" id="6269"/>
    <lineage>
        <taxon>Eukaryota</taxon>
        <taxon>Metazoa</taxon>
        <taxon>Ecdysozoa</taxon>
        <taxon>Nematoda</taxon>
        <taxon>Chromadorea</taxon>
        <taxon>Rhabditida</taxon>
        <taxon>Spirurina</taxon>
        <taxon>Ascaridomorpha</taxon>
        <taxon>Ascaridoidea</taxon>
        <taxon>Anisakidae</taxon>
        <taxon>Anisakis</taxon>
        <taxon>Anisakis simplex complex</taxon>
    </lineage>
</organism>
<dbReference type="InterPro" id="IPR050755">
    <property type="entry name" value="TRAFAC_YlqF/YawG_RiboMat"/>
</dbReference>
<evidence type="ECO:0000259" key="8">
    <source>
        <dbReference type="PROSITE" id="PS51721"/>
    </source>
</evidence>
<protein>
    <recommendedName>
        <fullName evidence="6">Guanine nucleotide-binding protein-like 3 homolog</fullName>
    </recommendedName>
</protein>
<reference evidence="9 10" key="2">
    <citation type="submission" date="2018-11" db="EMBL/GenBank/DDBJ databases">
        <authorList>
            <consortium name="Pathogen Informatics"/>
        </authorList>
    </citation>
    <scope>NUCLEOTIDE SEQUENCE [LARGE SCALE GENOMIC DNA]</scope>
</reference>